<evidence type="ECO:0000313" key="5">
    <source>
        <dbReference type="EMBL" id="MCW6035416.1"/>
    </source>
</evidence>
<dbReference type="SUPFAM" id="SSF51206">
    <property type="entry name" value="cAMP-binding domain-like"/>
    <property type="match status" value="1"/>
</dbReference>
<dbReference type="InterPro" id="IPR018490">
    <property type="entry name" value="cNMP-bd_dom_sf"/>
</dbReference>
<dbReference type="Proteomes" id="UP001526426">
    <property type="component" value="Unassembled WGS sequence"/>
</dbReference>
<evidence type="ECO:0000313" key="6">
    <source>
        <dbReference type="Proteomes" id="UP001526426"/>
    </source>
</evidence>
<evidence type="ECO:0000256" key="2">
    <source>
        <dbReference type="ARBA" id="ARBA00023125"/>
    </source>
</evidence>
<dbReference type="EMBL" id="JAIHOM010000013">
    <property type="protein sequence ID" value="MCW6035416.1"/>
    <property type="molecule type" value="Genomic_DNA"/>
</dbReference>
<dbReference type="InterPro" id="IPR036388">
    <property type="entry name" value="WH-like_DNA-bd_sf"/>
</dbReference>
<dbReference type="CDD" id="cd00092">
    <property type="entry name" value="HTH_CRP"/>
    <property type="match status" value="1"/>
</dbReference>
<keyword evidence="1" id="KW-0805">Transcription regulation</keyword>
<dbReference type="PROSITE" id="PS51063">
    <property type="entry name" value="HTH_CRP_2"/>
    <property type="match status" value="1"/>
</dbReference>
<comment type="caution">
    <text evidence="5">The sequence shown here is derived from an EMBL/GenBank/DDBJ whole genome shotgun (WGS) entry which is preliminary data.</text>
</comment>
<feature type="domain" description="HTH crp-type" evidence="4">
    <location>
        <begin position="128"/>
        <end position="202"/>
    </location>
</feature>
<evidence type="ECO:0000259" key="4">
    <source>
        <dbReference type="PROSITE" id="PS51063"/>
    </source>
</evidence>
<dbReference type="RefSeq" id="WP_265263103.1">
    <property type="nucleotide sequence ID" value="NZ_JAIHOM010000013.1"/>
</dbReference>
<sequence>MYLVQSTHSQTPHLISPEERRLHLYHRGDRIILNNQGLWQVYRGYVQLSTTQISGEEIMLGWAQPNSFFGQALSRLQVCEARALCDVYLRWFFLPEIEQSPHLAQLVLKQLIQRLRQSEALLTIAGQRRVEERLYYFLKLLKDELGEATPEGVTLPIRLTHQNFANALGTTRVTITRLMGKLQKEGQIGFNRDRHLVIHQPEFFDNTLF</sequence>
<reference evidence="5 6" key="1">
    <citation type="submission" date="2021-08" db="EMBL/GenBank/DDBJ databases">
        <title>Draft genome sequence of Spirulina subsalsa with high tolerance to salinity and hype-accumulation of phycocyanin.</title>
        <authorList>
            <person name="Pei H."/>
            <person name="Jiang L."/>
        </authorList>
    </citation>
    <scope>NUCLEOTIDE SEQUENCE [LARGE SCALE GENOMIC DNA]</scope>
    <source>
        <strain evidence="5 6">FACHB-351</strain>
    </source>
</reference>
<evidence type="ECO:0000256" key="3">
    <source>
        <dbReference type="ARBA" id="ARBA00023163"/>
    </source>
</evidence>
<dbReference type="InterPro" id="IPR036390">
    <property type="entry name" value="WH_DNA-bd_sf"/>
</dbReference>
<keyword evidence="6" id="KW-1185">Reference proteome</keyword>
<dbReference type="Gene3D" id="1.10.10.10">
    <property type="entry name" value="Winged helix-like DNA-binding domain superfamily/Winged helix DNA-binding domain"/>
    <property type="match status" value="1"/>
</dbReference>
<dbReference type="SMART" id="SM00419">
    <property type="entry name" value="HTH_CRP"/>
    <property type="match status" value="1"/>
</dbReference>
<keyword evidence="3" id="KW-0804">Transcription</keyword>
<proteinExistence type="predicted"/>
<dbReference type="PRINTS" id="PR00034">
    <property type="entry name" value="HTHCRP"/>
</dbReference>
<organism evidence="5 6">
    <name type="scientific">Spirulina subsalsa FACHB-351</name>
    <dbReference type="NCBI Taxonomy" id="234711"/>
    <lineage>
        <taxon>Bacteria</taxon>
        <taxon>Bacillati</taxon>
        <taxon>Cyanobacteriota</taxon>
        <taxon>Cyanophyceae</taxon>
        <taxon>Spirulinales</taxon>
        <taxon>Spirulinaceae</taxon>
        <taxon>Spirulina</taxon>
    </lineage>
</organism>
<dbReference type="InterPro" id="IPR012318">
    <property type="entry name" value="HTH_CRP"/>
</dbReference>
<gene>
    <name evidence="5" type="ORF">K4A83_03880</name>
</gene>
<dbReference type="SUPFAM" id="SSF46785">
    <property type="entry name" value="Winged helix' DNA-binding domain"/>
    <property type="match status" value="1"/>
</dbReference>
<dbReference type="Pfam" id="PF13545">
    <property type="entry name" value="HTH_Crp_2"/>
    <property type="match status" value="1"/>
</dbReference>
<accession>A0ABT3L1Q5</accession>
<dbReference type="Gene3D" id="2.60.120.10">
    <property type="entry name" value="Jelly Rolls"/>
    <property type="match status" value="1"/>
</dbReference>
<keyword evidence="2" id="KW-0238">DNA-binding</keyword>
<dbReference type="InterPro" id="IPR014710">
    <property type="entry name" value="RmlC-like_jellyroll"/>
</dbReference>
<name>A0ABT3L1Q5_9CYAN</name>
<evidence type="ECO:0000256" key="1">
    <source>
        <dbReference type="ARBA" id="ARBA00023015"/>
    </source>
</evidence>
<protein>
    <submittedName>
        <fullName evidence="5">Crp/Fnr family transcriptional regulator</fullName>
    </submittedName>
</protein>